<evidence type="ECO:0000259" key="3">
    <source>
        <dbReference type="SMART" id="SM00382"/>
    </source>
</evidence>
<evidence type="ECO:0000256" key="2">
    <source>
        <dbReference type="ARBA" id="ARBA00022840"/>
    </source>
</evidence>
<dbReference type="EMBL" id="JAFCIX010000547">
    <property type="protein sequence ID" value="KAH6587969.1"/>
    <property type="molecule type" value="Genomic_DNA"/>
</dbReference>
<evidence type="ECO:0000313" key="4">
    <source>
        <dbReference type="EMBL" id="KAH6587969.1"/>
    </source>
</evidence>
<accession>A0ABQ8EWX0</accession>
<gene>
    <name evidence="4" type="ORF">BASA50_010988</name>
</gene>
<dbReference type="InterPro" id="IPR003960">
    <property type="entry name" value="ATPase_AAA_CS"/>
</dbReference>
<comment type="caution">
    <text evidence="4">The sequence shown here is derived from an EMBL/GenBank/DDBJ whole genome shotgun (WGS) entry which is preliminary data.</text>
</comment>
<evidence type="ECO:0000313" key="5">
    <source>
        <dbReference type="Proteomes" id="UP001648503"/>
    </source>
</evidence>
<dbReference type="Pfam" id="PF00004">
    <property type="entry name" value="AAA"/>
    <property type="match status" value="1"/>
</dbReference>
<dbReference type="Gene3D" id="1.10.8.60">
    <property type="match status" value="1"/>
</dbReference>
<evidence type="ECO:0000256" key="1">
    <source>
        <dbReference type="ARBA" id="ARBA00022741"/>
    </source>
</evidence>
<dbReference type="InterPro" id="IPR050168">
    <property type="entry name" value="AAA_ATPase_domain"/>
</dbReference>
<dbReference type="SMART" id="SM00382">
    <property type="entry name" value="AAA"/>
    <property type="match status" value="1"/>
</dbReference>
<keyword evidence="2" id="KW-0067">ATP-binding</keyword>
<dbReference type="PANTHER" id="PTHR23077">
    <property type="entry name" value="AAA-FAMILY ATPASE"/>
    <property type="match status" value="1"/>
</dbReference>
<protein>
    <recommendedName>
        <fullName evidence="3">AAA+ ATPase domain-containing protein</fullName>
    </recommendedName>
</protein>
<dbReference type="InterPro" id="IPR003959">
    <property type="entry name" value="ATPase_AAA_core"/>
</dbReference>
<reference evidence="4 5" key="1">
    <citation type="submission" date="2021-02" db="EMBL/GenBank/DDBJ databases">
        <title>Variation within the Batrachochytrium salamandrivorans European outbreak.</title>
        <authorList>
            <person name="Kelly M."/>
            <person name="Pasmans F."/>
            <person name="Shea T.P."/>
            <person name="Munoz J.F."/>
            <person name="Carranza S."/>
            <person name="Cuomo C.A."/>
            <person name="Martel A."/>
        </authorList>
    </citation>
    <scope>NUCLEOTIDE SEQUENCE [LARGE SCALE GENOMIC DNA]</scope>
    <source>
        <strain evidence="4 5">AMFP18/2</strain>
    </source>
</reference>
<proteinExistence type="predicted"/>
<dbReference type="InterPro" id="IPR027417">
    <property type="entry name" value="P-loop_NTPase"/>
</dbReference>
<keyword evidence="5" id="KW-1185">Reference proteome</keyword>
<dbReference type="InterPro" id="IPR041569">
    <property type="entry name" value="AAA_lid_3"/>
</dbReference>
<sequence>MTATLWAVAADPTTASGISLESSAKSSSSRESSENEDSINIHNIVLCSPAFAASQGWRSNAYVRICPLSASSSPSFSVLRIVTTTSATLPNTEESVESSVSIQSSQLGLESCQDTSLEVSSIIIPRWIFNWWLNTDTLAWAAASSTATRIRVVCELLPQLTPPPYDQLDMTGASLVDSVTAKASEKERLTMIHLSRVSTFPWTPTSDGICSAEKTVKDGDASGKYLIDSAKDWMSNSSENLHGDLMVSGSIIMIPRNNRFGVFLVEKIVLNQDNVSIPRVVMDDSCRLFFAKSRALHPTYHHQSIANHKLAAFDQQSQLLHETLESSLFRRAQFEMLRIKPIQALYVCGVPGSGKEFFVTNTVCTRMQLPLVYFHMSDELQLLRRSDGTKVDLTPLKKACWKAILSAPCLLHIDGLSLLSNDSKFVDVNQHEAVEHILQILTETISMGVCIIATVVDPSKLPSRLQPSSSESRFFSKTIDLNIPTTVQREELAMACFTQLGMDSRLGLVTSDISVLSSRLSQYTAGFVSRDIFLLIIRATYSCLKHQIPSPDYKPHELNNGLYDVATAVDAFTEKLQKLTLDPLAIAKDQQPNLDIENIWKSLMDWLKVIPPSQSVNIGFDTTKRTVLWNQLGGYHSVKTKLSHLVIWPLQHPTAFSRLGVDPPSGILLYGPSGCGKTMFVHAIATESNMNFVMVKSHDLFSKYLGESEANIRSLFVSARKLSPCIIFFDEIDAIATRREWTEDGAGGVNERVLSTLLNEMDGVQERREIIVIACSNRPEKLDDALLRPGRLDRHIHVGLPDESDRYDIMRAYAASGSLLSLSEEEYRHLATITTNYTGADLESLIREAGICAMRESMDASCITMTHIQLALGYAYRGSIGQSLSFQNEESSHIGCWRPCTTTLEDLTRFETFGRRKK</sequence>
<dbReference type="InterPro" id="IPR003593">
    <property type="entry name" value="AAA+_ATPase"/>
</dbReference>
<keyword evidence="1" id="KW-0547">Nucleotide-binding</keyword>
<name>A0ABQ8EWX0_9FUNG</name>
<feature type="domain" description="AAA+ ATPase" evidence="3">
    <location>
        <begin position="663"/>
        <end position="802"/>
    </location>
</feature>
<dbReference type="PANTHER" id="PTHR23077:SF27">
    <property type="entry name" value="ATPASE FAMILY GENE 2 PROTEIN HOMOLOG A"/>
    <property type="match status" value="1"/>
</dbReference>
<dbReference type="PROSITE" id="PS00674">
    <property type="entry name" value="AAA"/>
    <property type="match status" value="1"/>
</dbReference>
<dbReference type="Pfam" id="PF17862">
    <property type="entry name" value="AAA_lid_3"/>
    <property type="match status" value="1"/>
</dbReference>
<dbReference type="Proteomes" id="UP001648503">
    <property type="component" value="Unassembled WGS sequence"/>
</dbReference>
<dbReference type="Gene3D" id="3.40.50.300">
    <property type="entry name" value="P-loop containing nucleotide triphosphate hydrolases"/>
    <property type="match status" value="2"/>
</dbReference>
<dbReference type="SUPFAM" id="SSF52540">
    <property type="entry name" value="P-loop containing nucleoside triphosphate hydrolases"/>
    <property type="match status" value="2"/>
</dbReference>
<organism evidence="4 5">
    <name type="scientific">Batrachochytrium salamandrivorans</name>
    <dbReference type="NCBI Taxonomy" id="1357716"/>
    <lineage>
        <taxon>Eukaryota</taxon>
        <taxon>Fungi</taxon>
        <taxon>Fungi incertae sedis</taxon>
        <taxon>Chytridiomycota</taxon>
        <taxon>Chytridiomycota incertae sedis</taxon>
        <taxon>Chytridiomycetes</taxon>
        <taxon>Rhizophydiales</taxon>
        <taxon>Rhizophydiales incertae sedis</taxon>
        <taxon>Batrachochytrium</taxon>
    </lineage>
</organism>